<dbReference type="EMBL" id="JADGMS010000003">
    <property type="protein sequence ID" value="KAF9685321.1"/>
    <property type="molecule type" value="Genomic_DNA"/>
</dbReference>
<evidence type="ECO:0000313" key="2">
    <source>
        <dbReference type="Proteomes" id="UP000657918"/>
    </source>
</evidence>
<evidence type="ECO:0000313" key="1">
    <source>
        <dbReference type="EMBL" id="KAF9685321.1"/>
    </source>
</evidence>
<dbReference type="OrthoDB" id="1734148at2759"/>
<sequence>MIDFRSASPCLETLVGSLVSLPYAHAPVSPSKIPILARVLFGREAPGAAEFGVYCLGIIILETLSGKFPSQYPNNAKGGTGVAQLMESAIFDGRETDFLGPEIAGSRTSLRHIMLYSFLVVFRASSHGARRWNTPKSIITTFTSLCTTQFSIL</sequence>
<keyword evidence="2" id="KW-1185">Reference proteome</keyword>
<protein>
    <recommendedName>
        <fullName evidence="3">Protein kinase domain-containing protein</fullName>
    </recommendedName>
</protein>
<accession>A0A835KFY7</accession>
<name>A0A835KFY7_9ROSI</name>
<comment type="caution">
    <text evidence="1">The sequence shown here is derived from an EMBL/GenBank/DDBJ whole genome shotgun (WGS) entry which is preliminary data.</text>
</comment>
<dbReference type="AlphaFoldDB" id="A0A835KFY7"/>
<organism evidence="1 2">
    <name type="scientific">Salix dunnii</name>
    <dbReference type="NCBI Taxonomy" id="1413687"/>
    <lineage>
        <taxon>Eukaryota</taxon>
        <taxon>Viridiplantae</taxon>
        <taxon>Streptophyta</taxon>
        <taxon>Embryophyta</taxon>
        <taxon>Tracheophyta</taxon>
        <taxon>Spermatophyta</taxon>
        <taxon>Magnoliopsida</taxon>
        <taxon>eudicotyledons</taxon>
        <taxon>Gunneridae</taxon>
        <taxon>Pentapetalae</taxon>
        <taxon>rosids</taxon>
        <taxon>fabids</taxon>
        <taxon>Malpighiales</taxon>
        <taxon>Salicaceae</taxon>
        <taxon>Saliceae</taxon>
        <taxon>Salix</taxon>
    </lineage>
</organism>
<evidence type="ECO:0008006" key="3">
    <source>
        <dbReference type="Google" id="ProtNLM"/>
    </source>
</evidence>
<reference evidence="1 2" key="1">
    <citation type="submission" date="2020-10" db="EMBL/GenBank/DDBJ databases">
        <title>Plant Genome Project.</title>
        <authorList>
            <person name="Zhang R.-G."/>
        </authorList>
    </citation>
    <scope>NUCLEOTIDE SEQUENCE [LARGE SCALE GENOMIC DNA]</scope>
    <source>
        <strain evidence="1">FAFU-HL-1</strain>
        <tissue evidence="1">Leaf</tissue>
    </source>
</reference>
<proteinExistence type="predicted"/>
<gene>
    <name evidence="1" type="ORF">SADUNF_Sadunf03G0042400</name>
</gene>
<dbReference type="Proteomes" id="UP000657918">
    <property type="component" value="Unassembled WGS sequence"/>
</dbReference>